<feature type="region of interest" description="Disordered" evidence="1">
    <location>
        <begin position="180"/>
        <end position="212"/>
    </location>
</feature>
<proteinExistence type="predicted"/>
<evidence type="ECO:0000256" key="1">
    <source>
        <dbReference type="SAM" id="MobiDB-lite"/>
    </source>
</evidence>
<feature type="region of interest" description="Disordered" evidence="1">
    <location>
        <begin position="225"/>
        <end position="247"/>
    </location>
</feature>
<evidence type="ECO:0000313" key="2">
    <source>
        <dbReference type="EMBL" id="KFO23954.1"/>
    </source>
</evidence>
<dbReference type="Proteomes" id="UP000028990">
    <property type="component" value="Unassembled WGS sequence"/>
</dbReference>
<organism evidence="2 3">
    <name type="scientific">Fukomys damarensis</name>
    <name type="common">Damaraland mole rat</name>
    <name type="synonym">Cryptomys damarensis</name>
    <dbReference type="NCBI Taxonomy" id="885580"/>
    <lineage>
        <taxon>Eukaryota</taxon>
        <taxon>Metazoa</taxon>
        <taxon>Chordata</taxon>
        <taxon>Craniata</taxon>
        <taxon>Vertebrata</taxon>
        <taxon>Euteleostomi</taxon>
        <taxon>Mammalia</taxon>
        <taxon>Eutheria</taxon>
        <taxon>Euarchontoglires</taxon>
        <taxon>Glires</taxon>
        <taxon>Rodentia</taxon>
        <taxon>Hystricomorpha</taxon>
        <taxon>Bathyergidae</taxon>
        <taxon>Fukomys</taxon>
    </lineage>
</organism>
<gene>
    <name evidence="2" type="ORF">H920_14655</name>
</gene>
<sequence length="264" mass="27681">MSSSPSPVLPVEAALTHGRLESLVDHLSGSTECTLMVPALTWSPHNSQVSGVTHRASEPQLRGHSTCGSAVLHHRFSMSPNLSSLRLRPGGAPVCSPPARVLFGPGPPVLLGFVDVSGAGRRGQESEIRSAAGPGVQLRLNRLPVPLEAPPATIVMTATARTRLVKGSTKVLPSPAWPVLMRREGGGRTASSVGQGRREAWDGGTGPPRQNNHKAVRIRGLHQALLRSPRSPPLPTQARPGPALPKVTPQRTLALSHGFSVGCG</sequence>
<evidence type="ECO:0000313" key="3">
    <source>
        <dbReference type="Proteomes" id="UP000028990"/>
    </source>
</evidence>
<dbReference type="EMBL" id="KN123681">
    <property type="protein sequence ID" value="KFO23954.1"/>
    <property type="molecule type" value="Genomic_DNA"/>
</dbReference>
<keyword evidence="3" id="KW-1185">Reference proteome</keyword>
<name>A0A091CW80_FUKDA</name>
<reference evidence="2 3" key="1">
    <citation type="submission" date="2013-11" db="EMBL/GenBank/DDBJ databases">
        <title>The Damaraland mole rat (Fukomys damarensis) genome and evolution of African mole rats.</title>
        <authorList>
            <person name="Gladyshev V.N."/>
            <person name="Fang X."/>
        </authorList>
    </citation>
    <scope>NUCLEOTIDE SEQUENCE [LARGE SCALE GENOMIC DNA]</scope>
    <source>
        <tissue evidence="2">Liver</tissue>
    </source>
</reference>
<protein>
    <submittedName>
        <fullName evidence="2">Uncharacterized protein</fullName>
    </submittedName>
</protein>
<dbReference type="AlphaFoldDB" id="A0A091CW80"/>
<accession>A0A091CW80</accession>